<comment type="caution">
    <text evidence="6">The sequence shown here is derived from an EMBL/GenBank/DDBJ whole genome shotgun (WGS) entry which is preliminary data.</text>
</comment>
<dbReference type="RefSeq" id="WP_262095891.1">
    <property type="nucleotide sequence ID" value="NZ_JAOEGN010000004.1"/>
</dbReference>
<dbReference type="Gene3D" id="1.20.1260.10">
    <property type="match status" value="1"/>
</dbReference>
<feature type="transmembrane region" description="Helical" evidence="5">
    <location>
        <begin position="173"/>
        <end position="194"/>
    </location>
</feature>
<proteinExistence type="predicted"/>
<protein>
    <submittedName>
        <fullName evidence="6">VIT1/CCC1 family protein</fullName>
    </submittedName>
</protein>
<feature type="transmembrane region" description="Helical" evidence="5">
    <location>
        <begin position="76"/>
        <end position="95"/>
    </location>
</feature>
<feature type="transmembrane region" description="Helical" evidence="5">
    <location>
        <begin position="206"/>
        <end position="227"/>
    </location>
</feature>
<keyword evidence="7" id="KW-1185">Reference proteome</keyword>
<keyword evidence="2 5" id="KW-0812">Transmembrane</keyword>
<gene>
    <name evidence="6" type="ORF">N7603_03150</name>
</gene>
<dbReference type="InterPro" id="IPR039376">
    <property type="entry name" value="Ferritin_CCC1_N"/>
</dbReference>
<reference evidence="7" key="1">
    <citation type="submission" date="2023-07" db="EMBL/GenBank/DDBJ databases">
        <title>Novel Mycoplasma species identified in domestic and wild animals.</title>
        <authorList>
            <person name="Volokhov D.V."/>
            <person name="Furtak V.A."/>
            <person name="Zagorodnyaya T.A."/>
        </authorList>
    </citation>
    <scope>NUCLEOTIDE SEQUENCE [LARGE SCALE GENOMIC DNA]</scope>
    <source>
        <strain evidence="7">92-19</strain>
    </source>
</reference>
<dbReference type="InterPro" id="IPR012347">
    <property type="entry name" value="Ferritin-like"/>
</dbReference>
<feature type="transmembrane region" description="Helical" evidence="5">
    <location>
        <begin position="266"/>
        <end position="287"/>
    </location>
</feature>
<name>A0ABT2PYB1_9MOLU</name>
<keyword evidence="3 5" id="KW-1133">Transmembrane helix</keyword>
<dbReference type="Pfam" id="PF01988">
    <property type="entry name" value="VIT1"/>
    <property type="match status" value="1"/>
</dbReference>
<evidence type="ECO:0000256" key="1">
    <source>
        <dbReference type="ARBA" id="ARBA00004127"/>
    </source>
</evidence>
<evidence type="ECO:0000256" key="3">
    <source>
        <dbReference type="ARBA" id="ARBA00022989"/>
    </source>
</evidence>
<accession>A0ABT2PYB1</accession>
<comment type="subcellular location">
    <subcellularLocation>
        <location evidence="1">Endomembrane system</location>
        <topology evidence="1">Multi-pass membrane protein</topology>
    </subcellularLocation>
</comment>
<dbReference type="Proteomes" id="UP001209076">
    <property type="component" value="Unassembled WGS sequence"/>
</dbReference>
<evidence type="ECO:0000256" key="5">
    <source>
        <dbReference type="SAM" id="Phobius"/>
    </source>
</evidence>
<dbReference type="SUPFAM" id="SSF47240">
    <property type="entry name" value="Ferritin-like"/>
    <property type="match status" value="1"/>
</dbReference>
<sequence length="290" mass="32857">MQMLSEKQKRTYREFAREESLAYHLYMRIAKRQKKPENRVILEGIALQEKKHLDIFNSYLGKKAVTLDYKRPSFRLMFYTMVMYTLGVIFTLRVFERFEAHSRQSYRDVIEEIDELKDILKDEKSHEEALHNILNDEKLLFASSVVLGMNDALVKISGALAGFTLAINDSLKVGTLGLITGISAALSMAASEYLSRSQDDHDTPLINALYTGVAYVIVVSLLILPYFLISVPLISMGVMIGIVILIIFAFNYYISIAKKQPLFKNFITMASIALVVATISFLIGLFVDSL</sequence>
<evidence type="ECO:0000256" key="2">
    <source>
        <dbReference type="ARBA" id="ARBA00022692"/>
    </source>
</evidence>
<feature type="transmembrane region" description="Helical" evidence="5">
    <location>
        <begin position="233"/>
        <end position="254"/>
    </location>
</feature>
<evidence type="ECO:0000256" key="4">
    <source>
        <dbReference type="ARBA" id="ARBA00023136"/>
    </source>
</evidence>
<dbReference type="InterPro" id="IPR008217">
    <property type="entry name" value="Ccc1_fam"/>
</dbReference>
<evidence type="ECO:0000313" key="6">
    <source>
        <dbReference type="EMBL" id="MCU0104648.1"/>
    </source>
</evidence>
<evidence type="ECO:0000313" key="7">
    <source>
        <dbReference type="Proteomes" id="UP001209076"/>
    </source>
</evidence>
<organism evidence="6 7">
    <name type="scientific">Paracholeplasma vituli</name>
    <dbReference type="NCBI Taxonomy" id="69473"/>
    <lineage>
        <taxon>Bacteria</taxon>
        <taxon>Bacillati</taxon>
        <taxon>Mycoplasmatota</taxon>
        <taxon>Mollicutes</taxon>
        <taxon>Acholeplasmatales</taxon>
        <taxon>Acholeplasmataceae</taxon>
        <taxon>Paracholeplasma</taxon>
    </lineage>
</organism>
<dbReference type="EMBL" id="JAOEGN010000004">
    <property type="protein sequence ID" value="MCU0104648.1"/>
    <property type="molecule type" value="Genomic_DNA"/>
</dbReference>
<keyword evidence="4 5" id="KW-0472">Membrane</keyword>
<dbReference type="InterPro" id="IPR009078">
    <property type="entry name" value="Ferritin-like_SF"/>
</dbReference>
<dbReference type="CDD" id="cd01044">
    <property type="entry name" value="Ferritin_CCC1_N"/>
    <property type="match status" value="1"/>
</dbReference>